<sequence length="101" mass="11087">MPDILVRDIDEALAERIMALARERKWSINDVILHALRHGLGLGGEDLSLREVNDIARLAGTWDHDEAAAFREAMQALEQIPESTLALLTQAGAKPPGKPKP</sequence>
<dbReference type="EMBL" id="DF970132">
    <property type="protein sequence ID" value="GAP64757.1"/>
    <property type="molecule type" value="Genomic_DNA"/>
</dbReference>
<evidence type="ECO:0000313" key="2">
    <source>
        <dbReference type="EMBL" id="GAP64757.1"/>
    </source>
</evidence>
<dbReference type="SUPFAM" id="SSF47598">
    <property type="entry name" value="Ribbon-helix-helix"/>
    <property type="match status" value="1"/>
</dbReference>
<name>A0A0K8QJV5_9GAMM</name>
<evidence type="ECO:0000313" key="3">
    <source>
        <dbReference type="Proteomes" id="UP000253740"/>
    </source>
</evidence>
<proteinExistence type="predicted"/>
<dbReference type="HOGENOM" id="CLU_181382_0_0_6"/>
<dbReference type="InterPro" id="IPR010985">
    <property type="entry name" value="Ribbon_hlx_hlx"/>
</dbReference>
<evidence type="ECO:0000313" key="1">
    <source>
        <dbReference type="EMBL" id="GAN45191.1"/>
    </source>
</evidence>
<dbReference type="Proteomes" id="UP000253740">
    <property type="component" value="Unassembled WGS sequence"/>
</dbReference>
<protein>
    <submittedName>
        <fullName evidence="2">Uncharacterized protein</fullName>
    </submittedName>
</protein>
<organism evidence="2">
    <name type="scientific">Mizugakiibacter sediminis</name>
    <dbReference type="NCBI Taxonomy" id="1475481"/>
    <lineage>
        <taxon>Bacteria</taxon>
        <taxon>Pseudomonadati</taxon>
        <taxon>Pseudomonadota</taxon>
        <taxon>Gammaproteobacteria</taxon>
        <taxon>Lysobacterales</taxon>
        <taxon>Rhodanobacteraceae</taxon>
        <taxon>Mizugakiibacter</taxon>
    </lineage>
</organism>
<accession>A0A0K8QJV5</accession>
<dbReference type="GO" id="GO:0006355">
    <property type="term" value="P:regulation of DNA-templated transcription"/>
    <property type="evidence" value="ECO:0007669"/>
    <property type="project" value="InterPro"/>
</dbReference>
<reference evidence="2" key="2">
    <citation type="submission" date="2015-08" db="EMBL/GenBank/DDBJ databases">
        <title>Complete DNA Sequence of Pseudomonas syringae pv. actinidiae, the Causal Agent of Kiwifruit Canker Disease.</title>
        <authorList>
            <person name="Rikkerink E.H.A."/>
            <person name="Fineran P.C."/>
        </authorList>
    </citation>
    <scope>NUCLEOTIDE SEQUENCE</scope>
    <source>
        <strain evidence="2">SkMP5</strain>
    </source>
</reference>
<reference evidence="1" key="1">
    <citation type="submission" date="2015-03" db="EMBL/GenBank/DDBJ databases">
        <title>Draft genome sequence of Mizugakiibacter sediminis skMP5.</title>
        <authorList>
            <person name="Watanabe T."/>
            <person name="Kojima H."/>
            <person name="Fukui M."/>
        </authorList>
    </citation>
    <scope>NUCLEOTIDE SEQUENCE</scope>
    <source>
        <strain evidence="1">SkMP5</strain>
    </source>
</reference>
<dbReference type="AlphaFoldDB" id="A0A0K8QJV5"/>
<gene>
    <name evidence="1" type="ORF">MBSD_1731</name>
    <name evidence="2" type="ORF">MBSD_n0039</name>
</gene>
<keyword evidence="3" id="KW-1185">Reference proteome</keyword>
<dbReference type="RefSeq" id="WP_237071704.1">
    <property type="nucleotide sequence ID" value="NZ_DF970132.1"/>
</dbReference>
<dbReference type="EMBL" id="DF952379">
    <property type="protein sequence ID" value="GAN45191.1"/>
    <property type="molecule type" value="Genomic_DNA"/>
</dbReference>
<dbReference type="STRING" id="1475481.GCA_000953855_00040"/>